<name>A0A9D1SYZ2_9FIRM</name>
<reference evidence="1" key="2">
    <citation type="journal article" date="2021" name="PeerJ">
        <title>Extensive microbial diversity within the chicken gut microbiome revealed by metagenomics and culture.</title>
        <authorList>
            <person name="Gilroy R."/>
            <person name="Ravi A."/>
            <person name="Getino M."/>
            <person name="Pursley I."/>
            <person name="Horton D.L."/>
            <person name="Alikhan N.F."/>
            <person name="Baker D."/>
            <person name="Gharbi K."/>
            <person name="Hall N."/>
            <person name="Watson M."/>
            <person name="Adriaenssens E.M."/>
            <person name="Foster-Nyarko E."/>
            <person name="Jarju S."/>
            <person name="Secka A."/>
            <person name="Antonio M."/>
            <person name="Oren A."/>
            <person name="Chaudhuri R.R."/>
            <person name="La Ragione R."/>
            <person name="Hildebrand F."/>
            <person name="Pallen M.J."/>
        </authorList>
    </citation>
    <scope>NUCLEOTIDE SEQUENCE</scope>
    <source>
        <strain evidence="1">CHK186-9395</strain>
    </source>
</reference>
<evidence type="ECO:0000313" key="1">
    <source>
        <dbReference type="EMBL" id="HIV01749.1"/>
    </source>
</evidence>
<accession>A0A9D1SYZ2</accession>
<protein>
    <submittedName>
        <fullName evidence="1">Uncharacterized protein</fullName>
    </submittedName>
</protein>
<proteinExistence type="predicted"/>
<dbReference type="EMBL" id="DVOJ01000015">
    <property type="protein sequence ID" value="HIV01749.1"/>
    <property type="molecule type" value="Genomic_DNA"/>
</dbReference>
<reference evidence="1" key="1">
    <citation type="submission" date="2020-10" db="EMBL/GenBank/DDBJ databases">
        <authorList>
            <person name="Gilroy R."/>
        </authorList>
    </citation>
    <scope>NUCLEOTIDE SEQUENCE</scope>
    <source>
        <strain evidence="1">CHK186-9395</strain>
    </source>
</reference>
<comment type="caution">
    <text evidence="1">The sequence shown here is derived from an EMBL/GenBank/DDBJ whole genome shotgun (WGS) entry which is preliminary data.</text>
</comment>
<gene>
    <name evidence="1" type="ORF">IAA62_04275</name>
</gene>
<sequence>MRLYDSRDIEKLDKLWEQNCKFYTTQNSFVVDVLKRGMESIIAENENVKDMLKSGKIFDEMKRLTSMLDRFVDVGYNHYKESYVIGKENQTLISRLYNIIFRIAQDKGISIDSYNRGFFDELPENFERVTDALIKEFDVRGDT</sequence>
<organism evidence="1 2">
    <name type="scientific">Candidatus Caccopulliclostridium gallistercoris</name>
    <dbReference type="NCBI Taxonomy" id="2840719"/>
    <lineage>
        <taxon>Bacteria</taxon>
        <taxon>Bacillati</taxon>
        <taxon>Bacillota</taxon>
        <taxon>Clostridia</taxon>
        <taxon>Candidatus Caccopulliclostridium</taxon>
    </lineage>
</organism>
<dbReference type="AlphaFoldDB" id="A0A9D1SYZ2"/>
<evidence type="ECO:0000313" key="2">
    <source>
        <dbReference type="Proteomes" id="UP000886861"/>
    </source>
</evidence>
<dbReference type="Proteomes" id="UP000886861">
    <property type="component" value="Unassembled WGS sequence"/>
</dbReference>